<accession>A0AAE1HKB1</accession>
<reference evidence="1" key="1">
    <citation type="submission" date="2021-07" db="EMBL/GenBank/DDBJ databases">
        <authorList>
            <person name="Catto M.A."/>
            <person name="Jacobson A."/>
            <person name="Kennedy G."/>
            <person name="Labadie P."/>
            <person name="Hunt B.G."/>
            <person name="Srinivasan R."/>
        </authorList>
    </citation>
    <scope>NUCLEOTIDE SEQUENCE</scope>
    <source>
        <strain evidence="1">PL_HMW_Pooled</strain>
        <tissue evidence="1">Head</tissue>
    </source>
</reference>
<dbReference type="Proteomes" id="UP001219518">
    <property type="component" value="Unassembled WGS sequence"/>
</dbReference>
<keyword evidence="2" id="KW-1185">Reference proteome</keyword>
<protein>
    <submittedName>
        <fullName evidence="1">Ribosome-recycling factor, chloroplastic</fullName>
    </submittedName>
</protein>
<sequence>MKSYAISRRSLVQAMKEKASEGRRAQKDSLRDMVINNFSSLNRNLEMTDQVLRDLSNQISYFANEYFKRWDPFHGREDDFLRKHKSWLDTIHVFESKNPLPTPLPSPASKPGPGRPVVDFNEAAPRTKRLKSEAVRKGQTVSSLCHATAMQLRVEGKTAAAQLVQKIGEDPSVADHILQVYNQYQAYTPPQKMSGEEAVALIVHLDLSKGQYITLREKVAQHGADIFPCYNTVLSAKKACTPPSLIVTETSAEVPLQSLVDHNTRRLVGLLERSVPSPFDNLEGPVELEMQHKWGVDGSSAHSEYQQPFTESECSDESVLLTALVPLQLLSSSTGEVLWTNTTPSSTTHCQPLRLQFKKETADIIREEESHVAHEINSLQPSYAQTKPILQCAIF</sequence>
<gene>
    <name evidence="1" type="ORF">KUF71_000186</name>
</gene>
<comment type="caution">
    <text evidence="1">The sequence shown here is derived from an EMBL/GenBank/DDBJ whole genome shotgun (WGS) entry which is preliminary data.</text>
</comment>
<organism evidence="1 2">
    <name type="scientific">Frankliniella fusca</name>
    <dbReference type="NCBI Taxonomy" id="407009"/>
    <lineage>
        <taxon>Eukaryota</taxon>
        <taxon>Metazoa</taxon>
        <taxon>Ecdysozoa</taxon>
        <taxon>Arthropoda</taxon>
        <taxon>Hexapoda</taxon>
        <taxon>Insecta</taxon>
        <taxon>Pterygota</taxon>
        <taxon>Neoptera</taxon>
        <taxon>Paraneoptera</taxon>
        <taxon>Thysanoptera</taxon>
        <taxon>Terebrantia</taxon>
        <taxon>Thripoidea</taxon>
        <taxon>Thripidae</taxon>
        <taxon>Frankliniella</taxon>
    </lineage>
</organism>
<dbReference type="EMBL" id="JAHWGI010001108">
    <property type="protein sequence ID" value="KAK3922784.1"/>
    <property type="molecule type" value="Genomic_DNA"/>
</dbReference>
<name>A0AAE1HKB1_9NEOP</name>
<evidence type="ECO:0000313" key="2">
    <source>
        <dbReference type="Proteomes" id="UP001219518"/>
    </source>
</evidence>
<proteinExistence type="predicted"/>
<dbReference type="AlphaFoldDB" id="A0AAE1HKB1"/>
<reference evidence="1" key="2">
    <citation type="journal article" date="2023" name="BMC Genomics">
        <title>Pest status, molecular evolution, and epigenetic factors derived from the genome assembly of Frankliniella fusca, a thysanopteran phytovirus vector.</title>
        <authorList>
            <person name="Catto M.A."/>
            <person name="Labadie P.E."/>
            <person name="Jacobson A.L."/>
            <person name="Kennedy G.G."/>
            <person name="Srinivasan R."/>
            <person name="Hunt B.G."/>
        </authorList>
    </citation>
    <scope>NUCLEOTIDE SEQUENCE</scope>
    <source>
        <strain evidence="1">PL_HMW_Pooled</strain>
    </source>
</reference>
<evidence type="ECO:0000313" key="1">
    <source>
        <dbReference type="EMBL" id="KAK3922784.1"/>
    </source>
</evidence>